<dbReference type="InterPro" id="IPR016181">
    <property type="entry name" value="Acyl_CoA_acyltransferase"/>
</dbReference>
<name>A0A3G8M4U0_9HYPH</name>
<dbReference type="InterPro" id="IPR000182">
    <property type="entry name" value="GNAT_dom"/>
</dbReference>
<evidence type="ECO:0000259" key="3">
    <source>
        <dbReference type="PROSITE" id="PS51186"/>
    </source>
</evidence>
<gene>
    <name evidence="4" type="ORF">EHO51_09660</name>
</gene>
<protein>
    <submittedName>
        <fullName evidence="4">N-acetyltransferase</fullName>
    </submittedName>
</protein>
<dbReference type="CDD" id="cd04301">
    <property type="entry name" value="NAT_SF"/>
    <property type="match status" value="1"/>
</dbReference>
<evidence type="ECO:0000256" key="2">
    <source>
        <dbReference type="ARBA" id="ARBA00023315"/>
    </source>
</evidence>
<dbReference type="SUPFAM" id="SSF55729">
    <property type="entry name" value="Acyl-CoA N-acyltransferases (Nat)"/>
    <property type="match status" value="1"/>
</dbReference>
<keyword evidence="2" id="KW-0012">Acyltransferase</keyword>
<dbReference type="KEGG" id="mros:EHO51_09660"/>
<dbReference type="Pfam" id="PF13508">
    <property type="entry name" value="Acetyltransf_7"/>
    <property type="match status" value="1"/>
</dbReference>
<feature type="domain" description="N-acetyltransferase" evidence="3">
    <location>
        <begin position="7"/>
        <end position="171"/>
    </location>
</feature>
<evidence type="ECO:0000256" key="1">
    <source>
        <dbReference type="ARBA" id="ARBA00022679"/>
    </source>
</evidence>
<dbReference type="Proteomes" id="UP000273982">
    <property type="component" value="Chromosome"/>
</dbReference>
<dbReference type="GO" id="GO:0016747">
    <property type="term" value="F:acyltransferase activity, transferring groups other than amino-acyl groups"/>
    <property type="evidence" value="ECO:0007669"/>
    <property type="project" value="InterPro"/>
</dbReference>
<dbReference type="InterPro" id="IPR050832">
    <property type="entry name" value="Bact_Acetyltransf"/>
</dbReference>
<dbReference type="EMBL" id="CP034086">
    <property type="protein sequence ID" value="AZG76973.1"/>
    <property type="molecule type" value="Genomic_DNA"/>
</dbReference>
<evidence type="ECO:0000313" key="4">
    <source>
        <dbReference type="EMBL" id="AZG76973.1"/>
    </source>
</evidence>
<proteinExistence type="predicted"/>
<accession>A0A3G8M4U0</accession>
<reference evidence="4 5" key="1">
    <citation type="submission" date="2018-11" db="EMBL/GenBank/DDBJ databases">
        <title>Genome squencing of methanotrophic bacteria isolated from alkaline groundwater in Korea.</title>
        <authorList>
            <person name="Nguyen L.N."/>
        </authorList>
    </citation>
    <scope>NUCLEOTIDE SEQUENCE [LARGE SCALE GENOMIC DNA]</scope>
    <source>
        <strain evidence="4 5">GW6</strain>
    </source>
</reference>
<dbReference type="PANTHER" id="PTHR43877">
    <property type="entry name" value="AMINOALKYLPHOSPHONATE N-ACETYLTRANSFERASE-RELATED-RELATED"/>
    <property type="match status" value="1"/>
</dbReference>
<keyword evidence="1 4" id="KW-0808">Transferase</keyword>
<dbReference type="PROSITE" id="PS51186">
    <property type="entry name" value="GNAT"/>
    <property type="match status" value="1"/>
</dbReference>
<organism evidence="4 5">
    <name type="scientific">Methylocystis rosea</name>
    <dbReference type="NCBI Taxonomy" id="173366"/>
    <lineage>
        <taxon>Bacteria</taxon>
        <taxon>Pseudomonadati</taxon>
        <taxon>Pseudomonadota</taxon>
        <taxon>Alphaproteobacteria</taxon>
        <taxon>Hyphomicrobiales</taxon>
        <taxon>Methylocystaceae</taxon>
        <taxon>Methylocystis</taxon>
    </lineage>
</organism>
<evidence type="ECO:0000313" key="5">
    <source>
        <dbReference type="Proteomes" id="UP000273982"/>
    </source>
</evidence>
<dbReference type="Gene3D" id="3.40.630.30">
    <property type="match status" value="1"/>
</dbReference>
<sequence length="171" mass="18273">MAATVTYIVRLSALSDADTVSALLAASYSTLLASHYEKGLLERALPFMTKANPTLLASGAFYVAQSSHGELIGCGGWSLERPGTAKIVRGEAHIRHFATHPGWTRLGVGRSIMNQCCMDAKARDVSELHCCSTFAAENFYKALGFKTVAGADIPLDSQVSFPAVLMQHALP</sequence>
<dbReference type="AlphaFoldDB" id="A0A3G8M4U0"/>